<name>A0A9P7SWM7_9HYPO</name>
<protein>
    <submittedName>
        <fullName evidence="2">Uncharacterized protein</fullName>
    </submittedName>
</protein>
<dbReference type="AlphaFoldDB" id="A0A9P7SWM7"/>
<feature type="region of interest" description="Disordered" evidence="1">
    <location>
        <begin position="1"/>
        <end position="26"/>
    </location>
</feature>
<feature type="region of interest" description="Disordered" evidence="1">
    <location>
        <begin position="48"/>
        <end position="71"/>
    </location>
</feature>
<gene>
    <name evidence="2" type="ORF">E4U43_004982</name>
</gene>
<dbReference type="Proteomes" id="UP000748025">
    <property type="component" value="Unassembled WGS sequence"/>
</dbReference>
<evidence type="ECO:0000313" key="2">
    <source>
        <dbReference type="EMBL" id="KAG5987656.1"/>
    </source>
</evidence>
<accession>A0A9P7SWM7</accession>
<dbReference type="EMBL" id="SRPW01003246">
    <property type="protein sequence ID" value="KAG5987656.1"/>
    <property type="molecule type" value="Genomic_DNA"/>
</dbReference>
<reference evidence="2" key="1">
    <citation type="journal article" date="2020" name="bioRxiv">
        <title>Whole genome comparisons of ergot fungi reveals the divergence and evolution of species within the genus Claviceps are the result of varying mechanisms driving genome evolution and host range expansion.</title>
        <authorList>
            <person name="Wyka S.A."/>
            <person name="Mondo S.J."/>
            <person name="Liu M."/>
            <person name="Dettman J."/>
            <person name="Nalam V."/>
            <person name="Broders K.D."/>
        </authorList>
    </citation>
    <scope>NUCLEOTIDE SEQUENCE</scope>
    <source>
        <strain evidence="2">CCC 602</strain>
    </source>
</reference>
<evidence type="ECO:0000256" key="1">
    <source>
        <dbReference type="SAM" id="MobiDB-lite"/>
    </source>
</evidence>
<proteinExistence type="predicted"/>
<comment type="caution">
    <text evidence="2">The sequence shown here is derived from an EMBL/GenBank/DDBJ whole genome shotgun (WGS) entry which is preliminary data.</text>
</comment>
<evidence type="ECO:0000313" key="3">
    <source>
        <dbReference type="Proteomes" id="UP000748025"/>
    </source>
</evidence>
<keyword evidence="3" id="KW-1185">Reference proteome</keyword>
<sequence>MPVPVPMSIPQVPRPASFPSRAATSDLDQVTRTANFRQRVNRHAANIEHHLGHHESTTMAVEQRQGHEDKD</sequence>
<organism evidence="2 3">
    <name type="scientific">Claviceps pusilla</name>
    <dbReference type="NCBI Taxonomy" id="123648"/>
    <lineage>
        <taxon>Eukaryota</taxon>
        <taxon>Fungi</taxon>
        <taxon>Dikarya</taxon>
        <taxon>Ascomycota</taxon>
        <taxon>Pezizomycotina</taxon>
        <taxon>Sordariomycetes</taxon>
        <taxon>Hypocreomycetidae</taxon>
        <taxon>Hypocreales</taxon>
        <taxon>Clavicipitaceae</taxon>
        <taxon>Claviceps</taxon>
    </lineage>
</organism>